<dbReference type="InterPro" id="IPR001870">
    <property type="entry name" value="B30.2/SPRY"/>
</dbReference>
<dbReference type="Pfam" id="PF00643">
    <property type="entry name" value="zf-B_box"/>
    <property type="match status" value="1"/>
</dbReference>
<dbReference type="GO" id="GO:0008270">
    <property type="term" value="F:zinc ion binding"/>
    <property type="evidence" value="ECO:0007669"/>
    <property type="project" value="UniProtKB-KW"/>
</dbReference>
<keyword evidence="1 3" id="KW-0863">Zinc-finger</keyword>
<protein>
    <submittedName>
        <fullName evidence="8">Zinc-binding protein A33-like</fullName>
    </submittedName>
</protein>
<dbReference type="InterPro" id="IPR000315">
    <property type="entry name" value="Znf_B-box"/>
</dbReference>
<dbReference type="SUPFAM" id="SSF57845">
    <property type="entry name" value="B-box zinc-binding domain"/>
    <property type="match status" value="1"/>
</dbReference>
<dbReference type="Gene3D" id="2.60.120.920">
    <property type="match status" value="1"/>
</dbReference>
<dbReference type="InterPro" id="IPR043136">
    <property type="entry name" value="B30.2/SPRY_sf"/>
</dbReference>
<feature type="region of interest" description="Disordered" evidence="4">
    <location>
        <begin position="499"/>
        <end position="518"/>
    </location>
</feature>
<dbReference type="Proteomes" id="UP000515145">
    <property type="component" value="Chromosome 1"/>
</dbReference>
<reference evidence="8" key="1">
    <citation type="submission" date="2025-08" db="UniProtKB">
        <authorList>
            <consortium name="RefSeq"/>
        </authorList>
    </citation>
    <scope>IDENTIFICATION</scope>
</reference>
<proteinExistence type="predicted"/>
<evidence type="ECO:0000259" key="5">
    <source>
        <dbReference type="PROSITE" id="PS50119"/>
    </source>
</evidence>
<name>A0A6P7I977_9TELE</name>
<feature type="compositionally biased region" description="Polar residues" evidence="4">
    <location>
        <begin position="1"/>
        <end position="17"/>
    </location>
</feature>
<accession>A0A6P7I977</accession>
<dbReference type="Pfam" id="PF13765">
    <property type="entry name" value="PRY"/>
    <property type="match status" value="1"/>
</dbReference>
<dbReference type="PANTHER" id="PTHR24103">
    <property type="entry name" value="E3 UBIQUITIN-PROTEIN LIGASE TRIM"/>
    <property type="match status" value="1"/>
</dbReference>
<dbReference type="InterPro" id="IPR003879">
    <property type="entry name" value="Butyrophylin_SPRY"/>
</dbReference>
<evidence type="ECO:0000313" key="8">
    <source>
        <dbReference type="RefSeq" id="XP_028256889.1"/>
    </source>
</evidence>
<dbReference type="SMART" id="SM00589">
    <property type="entry name" value="PRY"/>
    <property type="match status" value="1"/>
</dbReference>
<dbReference type="SMART" id="SM00336">
    <property type="entry name" value="BBOX"/>
    <property type="match status" value="1"/>
</dbReference>
<keyword evidence="7" id="KW-1185">Reference proteome</keyword>
<dbReference type="OrthoDB" id="9049620at2759"/>
<dbReference type="AlphaFoldDB" id="A0A6P7I977"/>
<feature type="domain" description="B30.2/SPRY" evidence="6">
    <location>
        <begin position="217"/>
        <end position="420"/>
    </location>
</feature>
<dbReference type="RefSeq" id="XP_028256889.1">
    <property type="nucleotide sequence ID" value="XM_028401088.1"/>
</dbReference>
<dbReference type="InterPro" id="IPR013320">
    <property type="entry name" value="ConA-like_dom_sf"/>
</dbReference>
<dbReference type="InParanoid" id="A0A6P7I977"/>
<feature type="compositionally biased region" description="Basic and acidic residues" evidence="4">
    <location>
        <begin position="507"/>
        <end position="518"/>
    </location>
</feature>
<evidence type="ECO:0000313" key="7">
    <source>
        <dbReference type="Proteomes" id="UP000515145"/>
    </source>
</evidence>
<dbReference type="Pfam" id="PF00622">
    <property type="entry name" value="SPRY"/>
    <property type="match status" value="1"/>
</dbReference>
<dbReference type="GeneID" id="114432949"/>
<evidence type="ECO:0000259" key="6">
    <source>
        <dbReference type="PROSITE" id="PS50188"/>
    </source>
</evidence>
<evidence type="ECO:0000256" key="3">
    <source>
        <dbReference type="PROSITE-ProRule" id="PRU00024"/>
    </source>
</evidence>
<dbReference type="InterPro" id="IPR003877">
    <property type="entry name" value="SPRY_dom"/>
</dbReference>
<feature type="region of interest" description="Disordered" evidence="4">
    <location>
        <begin position="1"/>
        <end position="32"/>
    </location>
</feature>
<organism evidence="7 8">
    <name type="scientific">Parambassis ranga</name>
    <name type="common">Indian glassy fish</name>
    <dbReference type="NCBI Taxonomy" id="210632"/>
    <lineage>
        <taxon>Eukaryota</taxon>
        <taxon>Metazoa</taxon>
        <taxon>Chordata</taxon>
        <taxon>Craniata</taxon>
        <taxon>Vertebrata</taxon>
        <taxon>Euteleostomi</taxon>
        <taxon>Actinopterygii</taxon>
        <taxon>Neopterygii</taxon>
        <taxon>Teleostei</taxon>
        <taxon>Neoteleostei</taxon>
        <taxon>Acanthomorphata</taxon>
        <taxon>Ovalentaria</taxon>
        <taxon>Ambassidae</taxon>
        <taxon>Parambassis</taxon>
    </lineage>
</organism>
<dbReference type="SUPFAM" id="SSF49899">
    <property type="entry name" value="Concanavalin A-like lectins/glucanases"/>
    <property type="match status" value="1"/>
</dbReference>
<dbReference type="InterPro" id="IPR006574">
    <property type="entry name" value="PRY"/>
</dbReference>
<dbReference type="PROSITE" id="PS50188">
    <property type="entry name" value="B302_SPRY"/>
    <property type="match status" value="1"/>
</dbReference>
<dbReference type="InterPro" id="IPR050143">
    <property type="entry name" value="TRIM/RBCC"/>
</dbReference>
<dbReference type="SMART" id="SM00449">
    <property type="entry name" value="SPRY"/>
    <property type="match status" value="1"/>
</dbReference>
<evidence type="ECO:0000256" key="2">
    <source>
        <dbReference type="ARBA" id="ARBA00022833"/>
    </source>
</evidence>
<evidence type="ECO:0000256" key="4">
    <source>
        <dbReference type="SAM" id="MobiDB-lite"/>
    </source>
</evidence>
<dbReference type="Gene3D" id="3.30.160.60">
    <property type="entry name" value="Classic Zinc Finger"/>
    <property type="match status" value="1"/>
</dbReference>
<dbReference type="PROSITE" id="PS50119">
    <property type="entry name" value="ZF_BBOX"/>
    <property type="match status" value="1"/>
</dbReference>
<gene>
    <name evidence="8" type="primary">LOC114432949</name>
</gene>
<keyword evidence="1 3" id="KW-0479">Metal-binding</keyword>
<feature type="domain" description="B box-type" evidence="5">
    <location>
        <begin position="28"/>
        <end position="68"/>
    </location>
</feature>
<evidence type="ECO:0000256" key="1">
    <source>
        <dbReference type="ARBA" id="ARBA00022771"/>
    </source>
</evidence>
<sequence>MSAMTDQALVSETSQASEAEGLAPPSLNSPEQCEEHEESLSMFCLDDLQPLCKQCAAVSHAEHRVYILTEAAIDCKAELRSSVNGLNEKMSHFEKVTQTCELASKYNQTEVKRTEQLIKREFEELHEFLQQEEAARLFALREEQEEKKRDADECTDRMNQVIKSLEDKIQLIEEELDSDGDGVQFLQRYEDTMSSLWLGHRKPKKMSRPLIDVAKHLGNLGYAVWEKMRNIAPYTPVMLDPRTAGQFLRVSPGLNSIQIPPAPSQRPEEDMGEDWPVPANPERFHPYSCILARDGFNTGIHCWDIEVGDANNWTLGVAAQSVSRKTEFEACPEAGIWCIRLRDGEYRALTTPAEILNNTQQLNRVHVRLDCDGGMLEFRNADTDTHIFTFQQCFTETVYPYFESISAGGGLALLPQRVTVSVGADYIPADDAFITTSTNSQRDTGCATEEKKSAVCSVKETTAKKEKTSKNKAAAKKQTSKIKFTARYHVSLNKARYNECQTQKQSQTDHVDDIPKVP</sequence>
<dbReference type="PRINTS" id="PR01407">
    <property type="entry name" value="BUTYPHLNCDUF"/>
</dbReference>
<keyword evidence="2" id="KW-0862">Zinc</keyword>